<sequence length="65" mass="6888">MVGDWNPNARAELDGAAGQADPPGLGRMGNLTTRLAELDGRLDLARDGEWSELAATVPTRSWVPA</sequence>
<proteinExistence type="predicted"/>
<keyword evidence="3" id="KW-1185">Reference proteome</keyword>
<dbReference type="EMBL" id="JBHMEI010000039">
    <property type="protein sequence ID" value="MFB9206653.1"/>
    <property type="molecule type" value="Genomic_DNA"/>
</dbReference>
<dbReference type="RefSeq" id="WP_189650709.1">
    <property type="nucleotide sequence ID" value="NZ_BMRC01000015.1"/>
</dbReference>
<evidence type="ECO:0000313" key="3">
    <source>
        <dbReference type="Proteomes" id="UP001589647"/>
    </source>
</evidence>
<reference evidence="2 3" key="1">
    <citation type="submission" date="2024-09" db="EMBL/GenBank/DDBJ databases">
        <authorList>
            <person name="Sun Q."/>
            <person name="Mori K."/>
        </authorList>
    </citation>
    <scope>NUCLEOTIDE SEQUENCE [LARGE SCALE GENOMIC DNA]</scope>
    <source>
        <strain evidence="2 3">CCM 3426</strain>
    </source>
</reference>
<gene>
    <name evidence="2" type="ORF">ACFFV7_36045</name>
</gene>
<name>A0ABV5IQ65_9ACTN</name>
<dbReference type="Proteomes" id="UP001589647">
    <property type="component" value="Unassembled WGS sequence"/>
</dbReference>
<comment type="caution">
    <text evidence="2">The sequence shown here is derived from an EMBL/GenBank/DDBJ whole genome shotgun (WGS) entry which is preliminary data.</text>
</comment>
<protein>
    <submittedName>
        <fullName evidence="2">Uncharacterized protein</fullName>
    </submittedName>
</protein>
<evidence type="ECO:0000256" key="1">
    <source>
        <dbReference type="SAM" id="MobiDB-lite"/>
    </source>
</evidence>
<evidence type="ECO:0000313" key="2">
    <source>
        <dbReference type="EMBL" id="MFB9206653.1"/>
    </source>
</evidence>
<accession>A0ABV5IQ65</accession>
<organism evidence="2 3">
    <name type="scientific">Nonomuraea spiralis</name>
    <dbReference type="NCBI Taxonomy" id="46182"/>
    <lineage>
        <taxon>Bacteria</taxon>
        <taxon>Bacillati</taxon>
        <taxon>Actinomycetota</taxon>
        <taxon>Actinomycetes</taxon>
        <taxon>Streptosporangiales</taxon>
        <taxon>Streptosporangiaceae</taxon>
        <taxon>Nonomuraea</taxon>
    </lineage>
</organism>
<feature type="region of interest" description="Disordered" evidence="1">
    <location>
        <begin position="1"/>
        <end position="29"/>
    </location>
</feature>